<reference evidence="5" key="1">
    <citation type="journal article" date="2019" name="Int. J. Syst. Evol. Microbiol.">
        <title>The Global Catalogue of Microorganisms (GCM) 10K type strain sequencing project: providing services to taxonomists for standard genome sequencing and annotation.</title>
        <authorList>
            <consortium name="The Broad Institute Genomics Platform"/>
            <consortium name="The Broad Institute Genome Sequencing Center for Infectious Disease"/>
            <person name="Wu L."/>
            <person name="Ma J."/>
        </authorList>
    </citation>
    <scope>NUCLEOTIDE SEQUENCE [LARGE SCALE GENOMIC DNA]</scope>
    <source>
        <strain evidence="5">JCM 6485</strain>
    </source>
</reference>
<dbReference type="InterPro" id="IPR050126">
    <property type="entry name" value="Ap4A_hydrolase"/>
</dbReference>
<comment type="cofactor">
    <cofactor evidence="2">
        <name>a divalent metal cation</name>
        <dbReference type="ChEBI" id="CHEBI:60240"/>
    </cofactor>
</comment>
<dbReference type="Pfam" id="PF12850">
    <property type="entry name" value="Metallophos_2"/>
    <property type="match status" value="1"/>
</dbReference>
<evidence type="ECO:0000256" key="2">
    <source>
        <dbReference type="RuleBase" id="RU362039"/>
    </source>
</evidence>
<evidence type="ECO:0000259" key="3">
    <source>
        <dbReference type="Pfam" id="PF12850"/>
    </source>
</evidence>
<dbReference type="PANTHER" id="PTHR42850">
    <property type="entry name" value="METALLOPHOSPHOESTERASE"/>
    <property type="match status" value="1"/>
</dbReference>
<dbReference type="InterPro" id="IPR000979">
    <property type="entry name" value="Phosphodiesterase_MJ0936/Vps29"/>
</dbReference>
<evidence type="ECO:0000256" key="1">
    <source>
        <dbReference type="ARBA" id="ARBA00008950"/>
    </source>
</evidence>
<comment type="caution">
    <text evidence="4">The sequence shown here is derived from an EMBL/GenBank/DDBJ whole genome shotgun (WGS) entry which is preliminary data.</text>
</comment>
<comment type="similarity">
    <text evidence="1 2">Belongs to the metallophosphoesterase superfamily. YfcE family.</text>
</comment>
<sequence>MYIKIAVISDIHGNLYALMRVLEDIEDKKVDTIICLGDLVGYGPHPNEVIAMIKRRNIICLKGNYDASVVDESFTYIRETRTNSFSLPFTVGELRMANKFYLNSLPTSLTLEFEGKKILFVHGSPNKINEYMLEEGDNTSSIMENLDADVLVCAHTHIPSVKKFGQKLFVNDGSVGNPKIGRPNPTYCVLDIEKDRDVKAQIFEIEYEVKRIIKDMTMLKFPESLIRSFETGVE</sequence>
<dbReference type="InterPro" id="IPR024654">
    <property type="entry name" value="Calcineurin-like_PHP_lpxH"/>
</dbReference>
<protein>
    <recommendedName>
        <fullName evidence="2">Phosphoesterase</fullName>
        <ecNumber evidence="2">3.1.4.-</ecNumber>
    </recommendedName>
</protein>
<feature type="domain" description="Calcineurin-like phosphoesterase" evidence="3">
    <location>
        <begin position="4"/>
        <end position="194"/>
    </location>
</feature>
<dbReference type="InterPro" id="IPR011152">
    <property type="entry name" value="Pesterase_MJ0912"/>
</dbReference>
<organism evidence="4 5">
    <name type="scientific">Clostridium nitritogenes</name>
    <dbReference type="NCBI Taxonomy" id="83340"/>
    <lineage>
        <taxon>Bacteria</taxon>
        <taxon>Bacillati</taxon>
        <taxon>Bacillota</taxon>
        <taxon>Clostridia</taxon>
        <taxon>Eubacteriales</taxon>
        <taxon>Clostridiaceae</taxon>
        <taxon>Clostridium</taxon>
    </lineage>
</organism>
<dbReference type="Proteomes" id="UP001501764">
    <property type="component" value="Unassembled WGS sequence"/>
</dbReference>
<name>A0ABP3X4R2_9CLOT</name>
<dbReference type="SUPFAM" id="SSF56300">
    <property type="entry name" value="Metallo-dependent phosphatases"/>
    <property type="match status" value="1"/>
</dbReference>
<keyword evidence="5" id="KW-1185">Reference proteome</keyword>
<proteinExistence type="inferred from homology"/>
<evidence type="ECO:0000313" key="5">
    <source>
        <dbReference type="Proteomes" id="UP001501764"/>
    </source>
</evidence>
<keyword evidence="2" id="KW-0479">Metal-binding</keyword>
<dbReference type="PANTHER" id="PTHR42850:SF2">
    <property type="entry name" value="BLL5683 PROTEIN"/>
    <property type="match status" value="1"/>
</dbReference>
<accession>A0ABP3X4R2</accession>
<evidence type="ECO:0000313" key="4">
    <source>
        <dbReference type="EMBL" id="GAA0860634.1"/>
    </source>
</evidence>
<dbReference type="NCBIfam" id="TIGR00040">
    <property type="entry name" value="yfcE"/>
    <property type="match status" value="1"/>
</dbReference>
<dbReference type="InterPro" id="IPR029052">
    <property type="entry name" value="Metallo-depent_PP-like"/>
</dbReference>
<dbReference type="PIRSF" id="PIRSF000883">
    <property type="entry name" value="Pesterase_MJ0912"/>
    <property type="match status" value="1"/>
</dbReference>
<gene>
    <name evidence="4" type="ORF">GCM10008916_28680</name>
</gene>
<dbReference type="Gene3D" id="3.60.21.10">
    <property type="match status" value="1"/>
</dbReference>
<dbReference type="EMBL" id="BAAACO010000007">
    <property type="protein sequence ID" value="GAA0860634.1"/>
    <property type="molecule type" value="Genomic_DNA"/>
</dbReference>
<dbReference type="EC" id="3.1.4.-" evidence="2"/>